<feature type="compositionally biased region" description="Basic and acidic residues" evidence="1">
    <location>
        <begin position="88"/>
        <end position="98"/>
    </location>
</feature>
<feature type="domain" description="DUF1707" evidence="3">
    <location>
        <begin position="12"/>
        <end position="64"/>
    </location>
</feature>
<dbReference type="RefSeq" id="WP_116281882.1">
    <property type="nucleotide sequence ID" value="NZ_NBXA01000006.1"/>
</dbReference>
<reference evidence="4 5" key="1">
    <citation type="submission" date="2017-04" db="EMBL/GenBank/DDBJ databases">
        <title>Comparative genome analysis of Subtercola boreus.</title>
        <authorList>
            <person name="Cho Y.-J."/>
            <person name="Cho A."/>
            <person name="Kim O.-S."/>
            <person name="Lee J.-I."/>
        </authorList>
    </citation>
    <scope>NUCLEOTIDE SEQUENCE [LARGE SCALE GENOMIC DNA]</scope>
    <source>
        <strain evidence="4 5">P27444</strain>
    </source>
</reference>
<comment type="caution">
    <text evidence="4">The sequence shown here is derived from an EMBL/GenBank/DDBJ whole genome shotgun (WGS) entry which is preliminary data.</text>
</comment>
<dbReference type="OrthoDB" id="3534574at2"/>
<protein>
    <recommendedName>
        <fullName evidence="3">DUF1707 domain-containing protein</fullName>
    </recommendedName>
</protein>
<keyword evidence="2" id="KW-1133">Transmembrane helix</keyword>
<evidence type="ECO:0000313" key="5">
    <source>
        <dbReference type="Proteomes" id="UP000256709"/>
    </source>
</evidence>
<feature type="transmembrane region" description="Helical" evidence="2">
    <location>
        <begin position="133"/>
        <end position="151"/>
    </location>
</feature>
<gene>
    <name evidence="4" type="ORF">B7R21_03570</name>
</gene>
<keyword evidence="2" id="KW-0812">Transmembrane</keyword>
<dbReference type="Pfam" id="PF08044">
    <property type="entry name" value="DUF1707"/>
    <property type="match status" value="1"/>
</dbReference>
<evidence type="ECO:0000259" key="3">
    <source>
        <dbReference type="Pfam" id="PF08044"/>
    </source>
</evidence>
<feature type="region of interest" description="Disordered" evidence="1">
    <location>
        <begin position="71"/>
        <end position="99"/>
    </location>
</feature>
<dbReference type="Proteomes" id="UP000256709">
    <property type="component" value="Unassembled WGS sequence"/>
</dbReference>
<name>A0A3E0W0A2_9MICO</name>
<keyword evidence="2" id="KW-0472">Membrane</keyword>
<evidence type="ECO:0000256" key="2">
    <source>
        <dbReference type="SAM" id="Phobius"/>
    </source>
</evidence>
<evidence type="ECO:0000256" key="1">
    <source>
        <dbReference type="SAM" id="MobiDB-lite"/>
    </source>
</evidence>
<dbReference type="InterPro" id="IPR012551">
    <property type="entry name" value="DUF1707_SHOCT-like"/>
</dbReference>
<dbReference type="EMBL" id="NBXA01000006">
    <property type="protein sequence ID" value="RFA15794.1"/>
    <property type="molecule type" value="Genomic_DNA"/>
</dbReference>
<accession>A0A3E0W0A2</accession>
<feature type="transmembrane region" description="Helical" evidence="2">
    <location>
        <begin position="109"/>
        <end position="127"/>
    </location>
</feature>
<organism evidence="4 5">
    <name type="scientific">Subtercola boreus</name>
    <dbReference type="NCBI Taxonomy" id="120213"/>
    <lineage>
        <taxon>Bacteria</taxon>
        <taxon>Bacillati</taxon>
        <taxon>Actinomycetota</taxon>
        <taxon>Actinomycetes</taxon>
        <taxon>Micrococcales</taxon>
        <taxon>Microbacteriaceae</taxon>
        <taxon>Subtercola</taxon>
    </lineage>
</organism>
<evidence type="ECO:0000313" key="4">
    <source>
        <dbReference type="EMBL" id="RFA15794.1"/>
    </source>
</evidence>
<proteinExistence type="predicted"/>
<sequence>MTDTGRDPLSNIRLSDSERSAAVARIEAHARQGRLKPSEVVERSNAVRSALTRGDLAPVFRDLPDDDDIEDARYPASFPSPSAQGFDTPHKPTFDAELPRTGQRGSTSVLIVSIAPFVALVLFFITAHFFGYAYAWLWFLLVPVTGILVYGGSGRGPGRDRDGDRRRDRD</sequence>
<dbReference type="AlphaFoldDB" id="A0A3E0W0A2"/>